<protein>
    <recommendedName>
        <fullName evidence="4">Bms1-type G domain-containing protein</fullName>
    </recommendedName>
</protein>
<dbReference type="InterPro" id="IPR000795">
    <property type="entry name" value="T_Tr_GTP-bd_dom"/>
</dbReference>
<organism evidence="5 6">
    <name type="scientific">Papaver somniferum</name>
    <name type="common">Opium poppy</name>
    <dbReference type="NCBI Taxonomy" id="3469"/>
    <lineage>
        <taxon>Eukaryota</taxon>
        <taxon>Viridiplantae</taxon>
        <taxon>Streptophyta</taxon>
        <taxon>Embryophyta</taxon>
        <taxon>Tracheophyta</taxon>
        <taxon>Spermatophyta</taxon>
        <taxon>Magnoliopsida</taxon>
        <taxon>Ranunculales</taxon>
        <taxon>Papaveraceae</taxon>
        <taxon>Papaveroideae</taxon>
        <taxon>Papaver</taxon>
    </lineage>
</organism>
<dbReference type="GO" id="GO:0030686">
    <property type="term" value="C:90S preribosome"/>
    <property type="evidence" value="ECO:0007669"/>
    <property type="project" value="TreeGrafter"/>
</dbReference>
<dbReference type="Gramene" id="RZC62466">
    <property type="protein sequence ID" value="RZC62466"/>
    <property type="gene ID" value="C5167_024237"/>
</dbReference>
<evidence type="ECO:0000313" key="6">
    <source>
        <dbReference type="Proteomes" id="UP000316621"/>
    </source>
</evidence>
<dbReference type="SMART" id="SM00785">
    <property type="entry name" value="AARP2CN"/>
    <property type="match status" value="1"/>
</dbReference>
<dbReference type="GO" id="GO:0000479">
    <property type="term" value="P:endonucleolytic cleavage of tricistronic rRNA transcript (SSU-rRNA, 5.8S rRNA, LSU-rRNA)"/>
    <property type="evidence" value="ECO:0007669"/>
    <property type="project" value="TreeGrafter"/>
</dbReference>
<keyword evidence="2" id="KW-0690">Ribosome biogenesis</keyword>
<dbReference type="InterPro" id="IPR030387">
    <property type="entry name" value="G_Bms1/Tsr1_dom"/>
</dbReference>
<feature type="domain" description="Bms1-type G" evidence="4">
    <location>
        <begin position="53"/>
        <end position="213"/>
    </location>
</feature>
<dbReference type="PANTHER" id="PTHR12858">
    <property type="entry name" value="RIBOSOME BIOGENESIS PROTEIN"/>
    <property type="match status" value="1"/>
</dbReference>
<dbReference type="Gene3D" id="3.40.50.300">
    <property type="entry name" value="P-loop containing nucleotide triphosphate hydrolases"/>
    <property type="match status" value="1"/>
</dbReference>
<dbReference type="GO" id="GO:0003924">
    <property type="term" value="F:GTPase activity"/>
    <property type="evidence" value="ECO:0007669"/>
    <property type="project" value="InterPro"/>
</dbReference>
<reference evidence="5 6" key="1">
    <citation type="journal article" date="2018" name="Science">
        <title>The opium poppy genome and morphinan production.</title>
        <authorList>
            <person name="Guo L."/>
            <person name="Winzer T."/>
            <person name="Yang X."/>
            <person name="Li Y."/>
            <person name="Ning Z."/>
            <person name="He Z."/>
            <person name="Teodor R."/>
            <person name="Lu Y."/>
            <person name="Bowser T.A."/>
            <person name="Graham I.A."/>
            <person name="Ye K."/>
        </authorList>
    </citation>
    <scope>NUCLEOTIDE SEQUENCE [LARGE SCALE GENOMIC DNA]</scope>
    <source>
        <strain evidence="6">cv. HN1</strain>
        <tissue evidence="5">Leaves</tissue>
    </source>
</reference>
<dbReference type="PROSITE" id="PS51714">
    <property type="entry name" value="G_BMS1"/>
    <property type="match status" value="1"/>
</dbReference>
<dbReference type="InterPro" id="IPR039761">
    <property type="entry name" value="Bms1/Tsr1"/>
</dbReference>
<dbReference type="InterPro" id="IPR012948">
    <property type="entry name" value="AARP2CN"/>
</dbReference>
<evidence type="ECO:0000259" key="4">
    <source>
        <dbReference type="PROSITE" id="PS51714"/>
    </source>
</evidence>
<evidence type="ECO:0000256" key="3">
    <source>
        <dbReference type="ARBA" id="ARBA00023242"/>
    </source>
</evidence>
<dbReference type="STRING" id="3469.A0A4Y7JPH3"/>
<evidence type="ECO:0000256" key="1">
    <source>
        <dbReference type="ARBA" id="ARBA00004604"/>
    </source>
</evidence>
<dbReference type="GO" id="GO:0005525">
    <property type="term" value="F:GTP binding"/>
    <property type="evidence" value="ECO:0007669"/>
    <property type="project" value="InterPro"/>
</dbReference>
<dbReference type="GO" id="GO:0000462">
    <property type="term" value="P:maturation of SSU-rRNA from tricistronic rRNA transcript (SSU-rRNA, 5.8S rRNA, LSU-rRNA)"/>
    <property type="evidence" value="ECO:0007669"/>
    <property type="project" value="TreeGrafter"/>
</dbReference>
<keyword evidence="6" id="KW-1185">Reference proteome</keyword>
<dbReference type="InterPro" id="IPR007034">
    <property type="entry name" value="BMS1_TSR1_C"/>
</dbReference>
<keyword evidence="3" id="KW-0539">Nucleus</keyword>
<sequence>MSIASYNLRNRIETDNPAYVIYQGVEKPDDDDISYKDDNIHHPIVDRRIRDQAPYIILIQGPPSVGKSLLVKSLVKYFTKTHATDVLGPITFASGNIRRLQFVECPDDINGMIDAAKYADVALLLIDASYGFQMETFEFLNLLRVHGFPKVLGVFTHLDGFKDETKLKETKERFQNNFWTEIAEGAKLFYLSGLVDELYKMSEIQQLAEVMSTFEFLPSSWRAAHPYVLVHIAGVGDFRIAGVTSSIDPFPLSTEIEGENDLAELPCLEIEAFRTGEYVRLEVLDIPFGMVGKFDPCHPILVGGISLEEENVGYMQVKLKRHRWHMKLLNTGDQIIVSAGWRRYVTTPIYAMENSNNGHHRILTYTPEHKHCLAMFWGPLSPPHTRVAVVQSVPDNKEEFRITAKGVVLDFNHASKIVKKTTRKGTPCKIFKNTAFIQFTSDVGTGRLRGTPIRTMSGIRGKVDEAVNGEGIVRCTFKRKIRKSDVVFFQVLTPVDVPYLINQFTATLGSHDFIVPVKTNPRKMDDCAQRGQIHKQRRRVLIKEGGPFFLSCSNPLELIYWHERQMKRKDTHESKEEEERKRKKMLKKIKKGKVFESKPLALNSDSSYELCYM</sequence>
<evidence type="ECO:0000256" key="2">
    <source>
        <dbReference type="ARBA" id="ARBA00022517"/>
    </source>
</evidence>
<dbReference type="GO" id="GO:0034511">
    <property type="term" value="F:U3 snoRNA binding"/>
    <property type="evidence" value="ECO:0007669"/>
    <property type="project" value="TreeGrafter"/>
</dbReference>
<comment type="subcellular location">
    <subcellularLocation>
        <location evidence="1">Nucleus</location>
        <location evidence="1">Nucleolus</location>
    </subcellularLocation>
</comment>
<dbReference type="PANTHER" id="PTHR12858:SF2">
    <property type="entry name" value="RIBOSOME BIOGENESIS PROTEIN BMS1 HOMOLOG"/>
    <property type="match status" value="1"/>
</dbReference>
<proteinExistence type="predicted"/>
<gene>
    <name evidence="5" type="ORF">C5167_024237</name>
</gene>
<dbReference type="AlphaFoldDB" id="A0A4Y7JPH3"/>
<dbReference type="Pfam" id="PF04950">
    <property type="entry name" value="RIBIOP_C"/>
    <property type="match status" value="1"/>
</dbReference>
<dbReference type="InterPro" id="IPR027417">
    <property type="entry name" value="P-loop_NTPase"/>
</dbReference>
<dbReference type="SMART" id="SM01362">
    <property type="entry name" value="DUF663"/>
    <property type="match status" value="1"/>
</dbReference>
<dbReference type="Proteomes" id="UP000316621">
    <property type="component" value="Chromosome 5"/>
</dbReference>
<dbReference type="EMBL" id="CM010719">
    <property type="protein sequence ID" value="RZC62466.1"/>
    <property type="molecule type" value="Genomic_DNA"/>
</dbReference>
<dbReference type="Pfam" id="PF00009">
    <property type="entry name" value="GTP_EFTU"/>
    <property type="match status" value="1"/>
</dbReference>
<dbReference type="SUPFAM" id="SSF52540">
    <property type="entry name" value="P-loop containing nucleoside triphosphate hydrolases"/>
    <property type="match status" value="1"/>
</dbReference>
<dbReference type="GO" id="GO:0005730">
    <property type="term" value="C:nucleolus"/>
    <property type="evidence" value="ECO:0007669"/>
    <property type="project" value="UniProtKB-SubCell"/>
</dbReference>
<name>A0A4Y7JPH3_PAPSO</name>
<evidence type="ECO:0000313" key="5">
    <source>
        <dbReference type="EMBL" id="RZC62466.1"/>
    </source>
</evidence>
<accession>A0A4Y7JPH3</accession>